<accession>A0A1R0WSB2</accession>
<comment type="caution">
    <text evidence="1">The sequence shown here is derived from an EMBL/GenBank/DDBJ whole genome shotgun (WGS) entry which is preliminary data.</text>
</comment>
<dbReference type="EMBL" id="MKQP01000100">
    <property type="protein sequence ID" value="OMD20358.1"/>
    <property type="molecule type" value="Genomic_DNA"/>
</dbReference>
<evidence type="ECO:0000313" key="2">
    <source>
        <dbReference type="Proteomes" id="UP000187465"/>
    </source>
</evidence>
<organism evidence="1 2">
    <name type="scientific">Paenibacillus odorifer</name>
    <dbReference type="NCBI Taxonomy" id="189426"/>
    <lineage>
        <taxon>Bacteria</taxon>
        <taxon>Bacillati</taxon>
        <taxon>Bacillota</taxon>
        <taxon>Bacilli</taxon>
        <taxon>Bacillales</taxon>
        <taxon>Paenibacillaceae</taxon>
        <taxon>Paenibacillus</taxon>
    </lineage>
</organism>
<proteinExistence type="predicted"/>
<sequence length="60" mass="7050">MISLDKIDIINVFSLASESMHKEDLNDSQLETLNKFYRHCEKALREELLDLFPEVVHMLS</sequence>
<dbReference type="Proteomes" id="UP000187465">
    <property type="component" value="Unassembled WGS sequence"/>
</dbReference>
<evidence type="ECO:0000313" key="1">
    <source>
        <dbReference type="EMBL" id="OMD20358.1"/>
    </source>
</evidence>
<dbReference type="RefSeq" id="WP_076179935.1">
    <property type="nucleotide sequence ID" value="NZ_MKQP01000100.1"/>
</dbReference>
<name>A0A1R0WSB2_9BACL</name>
<reference evidence="1 2" key="1">
    <citation type="submission" date="2016-10" db="EMBL/GenBank/DDBJ databases">
        <title>Paenibacillus species isolates.</title>
        <authorList>
            <person name="Beno S.M."/>
        </authorList>
    </citation>
    <scope>NUCLEOTIDE SEQUENCE [LARGE SCALE GENOMIC DNA]</scope>
    <source>
        <strain evidence="1 2">FSL H7-0604</strain>
    </source>
</reference>
<protein>
    <submittedName>
        <fullName evidence="1">Uncharacterized protein</fullName>
    </submittedName>
</protein>
<gene>
    <name evidence="1" type="ORF">BJP51_09755</name>
</gene>
<dbReference type="AlphaFoldDB" id="A0A1R0WSB2"/>